<protein>
    <recommendedName>
        <fullName evidence="2">X-Tfes XVIPCD domain-containing protein</fullName>
    </recommendedName>
</protein>
<name>A0A0H2X3U1_XANC8</name>
<dbReference type="HOGENOM" id="CLU_051846_0_0_6"/>
<sequence>MTPQNVAAQEAYYFNKQPRGTPGLPTAQTTGIGFHGDSDYPNYYGAGAVSRAIYIERTHAHPVGGIAPQMHLDMQRLRFKEPLLEHNGIDLSQTGAANPQPYWDTSTNPPTRGLFQHTQGTHQHVSPALDLAAPNDERSGRSQHPSIDSALLEKVRQGVSELDRQARKPWDDNSERLSASLMLMAAEKGFTAKDDLKFAFNTPTPNLGSGEVLHMWRASNASPDPAANRAHMPTQEALSVPAEQRLTQVEALQQAKAEEIQRSQQQDVVQQQLGQARSL</sequence>
<gene>
    <name evidence="3" type="ordered locus">XC_0065</name>
</gene>
<dbReference type="Proteomes" id="UP000000420">
    <property type="component" value="Chromosome"/>
</dbReference>
<evidence type="ECO:0000313" key="3">
    <source>
        <dbReference type="EMBL" id="AAY47157.1"/>
    </source>
</evidence>
<evidence type="ECO:0000259" key="2">
    <source>
        <dbReference type="Pfam" id="PF20410"/>
    </source>
</evidence>
<reference evidence="3 4" key="1">
    <citation type="journal article" date="2005" name="Genome Res.">
        <title>Comparative and functional genomic analyses of the pathogenicity of phytopathogen Xanthomonas campestris pv. campestris.</title>
        <authorList>
            <person name="Qian W."/>
            <person name="Jia Y."/>
            <person name="Ren S.X."/>
            <person name="He Y.Q."/>
            <person name="Feng J.X."/>
            <person name="Lu L.F."/>
            <person name="Sun Q."/>
            <person name="Ying G."/>
            <person name="Tang D.J."/>
            <person name="Tang H."/>
            <person name="Wu W."/>
            <person name="Hao P."/>
            <person name="Wang L."/>
            <person name="Jiang B.L."/>
            <person name="Zeng S."/>
            <person name="Gu W.Y."/>
            <person name="Lu G."/>
            <person name="Rong L."/>
            <person name="Tian Y."/>
            <person name="Yao Z."/>
            <person name="Fu G."/>
            <person name="Chen B."/>
            <person name="Fang R."/>
            <person name="Qiang B."/>
            <person name="Chen Z."/>
            <person name="Zhao G.P."/>
            <person name="Tang J.L."/>
            <person name="He C."/>
        </authorList>
    </citation>
    <scope>NUCLEOTIDE SEQUENCE [LARGE SCALE GENOMIC DNA]</scope>
    <source>
        <strain evidence="3 4">8004</strain>
    </source>
</reference>
<feature type="compositionally biased region" description="Low complexity" evidence="1">
    <location>
        <begin position="262"/>
        <end position="279"/>
    </location>
</feature>
<dbReference type="InterPro" id="IPR046519">
    <property type="entry name" value="X-Tfes_XVIPCD"/>
</dbReference>
<feature type="domain" description="X-Tfes XVIPCD" evidence="2">
    <location>
        <begin position="143"/>
        <end position="251"/>
    </location>
</feature>
<feature type="compositionally biased region" description="Polar residues" evidence="1">
    <location>
        <begin position="91"/>
        <end position="124"/>
    </location>
</feature>
<evidence type="ECO:0000256" key="1">
    <source>
        <dbReference type="SAM" id="MobiDB-lite"/>
    </source>
</evidence>
<dbReference type="EMBL" id="CP000050">
    <property type="protein sequence ID" value="AAY47157.1"/>
    <property type="molecule type" value="Genomic_DNA"/>
</dbReference>
<feature type="region of interest" description="Disordered" evidence="1">
    <location>
        <begin position="255"/>
        <end position="279"/>
    </location>
</feature>
<organism evidence="3 4">
    <name type="scientific">Xanthomonas campestris pv. campestris (strain 8004)</name>
    <dbReference type="NCBI Taxonomy" id="314565"/>
    <lineage>
        <taxon>Bacteria</taxon>
        <taxon>Pseudomonadati</taxon>
        <taxon>Pseudomonadota</taxon>
        <taxon>Gammaproteobacteria</taxon>
        <taxon>Lysobacterales</taxon>
        <taxon>Lysobacteraceae</taxon>
        <taxon>Xanthomonas</taxon>
    </lineage>
</organism>
<accession>A0A0H2X3U1</accession>
<evidence type="ECO:0000313" key="4">
    <source>
        <dbReference type="Proteomes" id="UP000000420"/>
    </source>
</evidence>
<dbReference type="Pfam" id="PF20410">
    <property type="entry name" value="X-Tfes_XVIPCD"/>
    <property type="match status" value="1"/>
</dbReference>
<dbReference type="KEGG" id="xcb:XC_0065"/>
<feature type="region of interest" description="Disordered" evidence="1">
    <location>
        <begin position="132"/>
        <end position="151"/>
    </location>
</feature>
<proteinExistence type="predicted"/>
<feature type="region of interest" description="Disordered" evidence="1">
    <location>
        <begin position="91"/>
        <end position="126"/>
    </location>
</feature>
<dbReference type="AlphaFoldDB" id="A0A0H2X3U1"/>
<dbReference type="RefSeq" id="WP_011035323.1">
    <property type="nucleotide sequence ID" value="NC_007086.1"/>
</dbReference>